<feature type="transmembrane region" description="Helical" evidence="1">
    <location>
        <begin position="45"/>
        <end position="65"/>
    </location>
</feature>
<dbReference type="OrthoDB" id="3628675at2"/>
<keyword evidence="1" id="KW-0472">Membrane</keyword>
<dbReference type="AlphaFoldDB" id="A0A1I5E1M2"/>
<reference evidence="3" key="1">
    <citation type="submission" date="2016-10" db="EMBL/GenBank/DDBJ databases">
        <authorList>
            <person name="Varghese N."/>
            <person name="Submissions S."/>
        </authorList>
    </citation>
    <scope>NUCLEOTIDE SEQUENCE [LARGE SCALE GENOMIC DNA]</scope>
    <source>
        <strain evidence="3">DSM 44637</strain>
    </source>
</reference>
<dbReference type="RefSeq" id="WP_143132353.1">
    <property type="nucleotide sequence ID" value="NZ_FOWC01000001.1"/>
</dbReference>
<protein>
    <submittedName>
        <fullName evidence="2">Uncharacterized protein</fullName>
    </submittedName>
</protein>
<accession>A0A1I5E1M2</accession>
<evidence type="ECO:0000313" key="3">
    <source>
        <dbReference type="Proteomes" id="UP000199137"/>
    </source>
</evidence>
<name>A0A1I5E1M2_9PSEU</name>
<keyword evidence="1" id="KW-1133">Transmembrane helix</keyword>
<evidence type="ECO:0000313" key="2">
    <source>
        <dbReference type="EMBL" id="SFO05263.1"/>
    </source>
</evidence>
<dbReference type="STRING" id="112413.SAMN05421854_101442"/>
<gene>
    <name evidence="2" type="ORF">SAMN05421854_101442</name>
</gene>
<proteinExistence type="predicted"/>
<evidence type="ECO:0000256" key="1">
    <source>
        <dbReference type="SAM" id="Phobius"/>
    </source>
</evidence>
<sequence length="326" mass="35130">MAHHNPPDAVMPVRAATFPDGPDSVLLNPDIPQARWRGERVRAGLRPRTVLTGLAGVALAVLAAASGSGFGAVFALGAGILAVGVSLFAGWYSAARMLTDHRHGPGSPCRLDRVRGEFFFRSRDFTDLGPASYAVRTLIAGVGELHRSPARTWIDPGVPREVHRVVWQALCCLDRTRAARVLVDELAADPDSVVGQLAVAARKAVLVMDDALDEVVQHVHGCVVLTRAWEAKLRHTELTTRTDHILAALPGHAEVRRLTEAAEALPQNVFAYITAARDITEAGAFPWEQPPSSWSRLLRILPRGLSRGTSSSRALARRGRSGEGQS</sequence>
<organism evidence="2 3">
    <name type="scientific">Amycolatopsis rubida</name>
    <dbReference type="NCBI Taxonomy" id="112413"/>
    <lineage>
        <taxon>Bacteria</taxon>
        <taxon>Bacillati</taxon>
        <taxon>Actinomycetota</taxon>
        <taxon>Actinomycetes</taxon>
        <taxon>Pseudonocardiales</taxon>
        <taxon>Pseudonocardiaceae</taxon>
        <taxon>Amycolatopsis</taxon>
    </lineage>
</organism>
<dbReference type="Proteomes" id="UP000199137">
    <property type="component" value="Unassembled WGS sequence"/>
</dbReference>
<keyword evidence="1" id="KW-0812">Transmembrane</keyword>
<dbReference type="EMBL" id="FOWC01000001">
    <property type="protein sequence ID" value="SFO05263.1"/>
    <property type="molecule type" value="Genomic_DNA"/>
</dbReference>
<feature type="transmembrane region" description="Helical" evidence="1">
    <location>
        <begin position="71"/>
        <end position="92"/>
    </location>
</feature>